<dbReference type="InterPro" id="IPR005804">
    <property type="entry name" value="FA_desaturase_dom"/>
</dbReference>
<proteinExistence type="predicted"/>
<gene>
    <name evidence="3" type="ORF">GCM10007874_25020</name>
</gene>
<keyword evidence="1" id="KW-0472">Membrane</keyword>
<feature type="transmembrane region" description="Helical" evidence="1">
    <location>
        <begin position="206"/>
        <end position="225"/>
    </location>
</feature>
<dbReference type="PANTHER" id="PTHR19353:SF19">
    <property type="entry name" value="DELTA(5) FATTY ACID DESATURASE C-RELATED"/>
    <property type="match status" value="1"/>
</dbReference>
<feature type="transmembrane region" description="Helical" evidence="1">
    <location>
        <begin position="159"/>
        <end position="177"/>
    </location>
</feature>
<dbReference type="InterPro" id="IPR039393">
    <property type="entry name" value="Rhizopine-oxygenase-like"/>
</dbReference>
<dbReference type="Pfam" id="PF00487">
    <property type="entry name" value="FA_desaturase"/>
    <property type="match status" value="1"/>
</dbReference>
<dbReference type="PANTHER" id="PTHR19353">
    <property type="entry name" value="FATTY ACID DESATURASE 2"/>
    <property type="match status" value="1"/>
</dbReference>
<evidence type="ECO:0000256" key="1">
    <source>
        <dbReference type="SAM" id="Phobius"/>
    </source>
</evidence>
<evidence type="ECO:0000313" key="3">
    <source>
        <dbReference type="EMBL" id="GLS19485.1"/>
    </source>
</evidence>
<dbReference type="Proteomes" id="UP001156882">
    <property type="component" value="Unassembled WGS sequence"/>
</dbReference>
<protein>
    <submittedName>
        <fullName evidence="3">Fatty acid desaturase</fullName>
    </submittedName>
</protein>
<dbReference type="EMBL" id="BSPC01000023">
    <property type="protein sequence ID" value="GLS19485.1"/>
    <property type="molecule type" value="Genomic_DNA"/>
</dbReference>
<dbReference type="InterPro" id="IPR012171">
    <property type="entry name" value="Fatty_acid_desaturase"/>
</dbReference>
<feature type="domain" description="Fatty acid desaturase" evidence="2">
    <location>
        <begin position="73"/>
        <end position="315"/>
    </location>
</feature>
<keyword evidence="1" id="KW-1133">Transmembrane helix</keyword>
<name>A0ABQ6CHT3_9HYPH</name>
<comment type="caution">
    <text evidence="3">The sequence shown here is derived from an EMBL/GenBank/DDBJ whole genome shotgun (WGS) entry which is preliminary data.</text>
</comment>
<feature type="transmembrane region" description="Helical" evidence="1">
    <location>
        <begin position="54"/>
        <end position="86"/>
    </location>
</feature>
<keyword evidence="1" id="KW-0812">Transmembrane</keyword>
<evidence type="ECO:0000313" key="4">
    <source>
        <dbReference type="Proteomes" id="UP001156882"/>
    </source>
</evidence>
<keyword evidence="4" id="KW-1185">Reference proteome</keyword>
<evidence type="ECO:0000259" key="2">
    <source>
        <dbReference type="Pfam" id="PF00487"/>
    </source>
</evidence>
<accession>A0ABQ6CHT3</accession>
<dbReference type="RefSeq" id="WP_284312437.1">
    <property type="nucleotide sequence ID" value="NZ_BSPC01000023.1"/>
</dbReference>
<organism evidence="3 4">
    <name type="scientific">Labrys miyagiensis</name>
    <dbReference type="NCBI Taxonomy" id="346912"/>
    <lineage>
        <taxon>Bacteria</taxon>
        <taxon>Pseudomonadati</taxon>
        <taxon>Pseudomonadota</taxon>
        <taxon>Alphaproteobacteria</taxon>
        <taxon>Hyphomicrobiales</taxon>
        <taxon>Xanthobacteraceae</taxon>
        <taxon>Labrys</taxon>
    </lineage>
</organism>
<sequence length="371" mass="42787">MIPTQRDYSLIGRDAKTAVESGLAAAEWYRCDIPRKRLKELMQREDGPAIRDTALWFAGLAGCALAGSLLWGTWWCLPFFVLYGILYGTASDSRWHECGHGTAFRTRWLNDVVYSIACFMIMREPTIWRWSHTRHHTDTIIVGRDPEIAAMRPPAMLRLLSNIFAIASTWAAVKAVFRHAAGRLSEEEKTFVPEMEWPRVFMTSRIWLAIHAAVIALALVLQSWLPVMFVGPLPTMYGGWLMLYFGLTQHAGLAENVLDHRLNSRTIYMNPFFRFVYWNMNYHVEHHMFPMVPYHALPELHRAMQADTPRPYASTIEAYREIIPALLRQMKDPEFFVRRTLPSSARPYRPDLHGEVVTADDPRARFAGQHP</sequence>
<feature type="transmembrane region" description="Helical" evidence="1">
    <location>
        <begin position="237"/>
        <end position="258"/>
    </location>
</feature>
<reference evidence="4" key="1">
    <citation type="journal article" date="2019" name="Int. J. Syst. Evol. Microbiol.">
        <title>The Global Catalogue of Microorganisms (GCM) 10K type strain sequencing project: providing services to taxonomists for standard genome sequencing and annotation.</title>
        <authorList>
            <consortium name="The Broad Institute Genomics Platform"/>
            <consortium name="The Broad Institute Genome Sequencing Center for Infectious Disease"/>
            <person name="Wu L."/>
            <person name="Ma J."/>
        </authorList>
    </citation>
    <scope>NUCLEOTIDE SEQUENCE [LARGE SCALE GENOMIC DNA]</scope>
    <source>
        <strain evidence="4">NBRC 101365</strain>
    </source>
</reference>
<dbReference type="CDD" id="cd03511">
    <property type="entry name" value="Rhizopine-oxygenase-like"/>
    <property type="match status" value="1"/>
</dbReference>